<dbReference type="InterPro" id="IPR000531">
    <property type="entry name" value="Beta-barrel_TonB"/>
</dbReference>
<dbReference type="STRING" id="1184151.AW736_23295"/>
<evidence type="ECO:0000256" key="8">
    <source>
        <dbReference type="PROSITE-ProRule" id="PRU01360"/>
    </source>
</evidence>
<dbReference type="Proteomes" id="UP000078486">
    <property type="component" value="Unassembled WGS sequence"/>
</dbReference>
<dbReference type="InterPro" id="IPR010104">
    <property type="entry name" value="TonB_rcpt_bac"/>
</dbReference>
<dbReference type="Gene3D" id="2.60.40.1120">
    <property type="entry name" value="Carboxypeptidase-like, regulatory domain"/>
    <property type="match status" value="1"/>
</dbReference>
<keyword evidence="6 8" id="KW-0472">Membrane</keyword>
<protein>
    <recommendedName>
        <fullName evidence="15">TonB-dependent receptor</fullName>
    </recommendedName>
</protein>
<organism evidence="12 14">
    <name type="scientific">Termitidicoccus mucosus</name>
    <dbReference type="NCBI Taxonomy" id="1184151"/>
    <lineage>
        <taxon>Bacteria</taxon>
        <taxon>Pseudomonadati</taxon>
        <taxon>Verrucomicrobiota</taxon>
        <taxon>Opitutia</taxon>
        <taxon>Opitutales</taxon>
        <taxon>Opitutaceae</taxon>
        <taxon>Termitidicoccus</taxon>
    </lineage>
</organism>
<evidence type="ECO:0000256" key="3">
    <source>
        <dbReference type="ARBA" id="ARBA00022452"/>
    </source>
</evidence>
<comment type="similarity">
    <text evidence="8 9">Belongs to the TonB-dependent receptor family.</text>
</comment>
<keyword evidence="2 8" id="KW-0813">Transport</keyword>
<evidence type="ECO:0000256" key="9">
    <source>
        <dbReference type="RuleBase" id="RU003357"/>
    </source>
</evidence>
<keyword evidence="4 8" id="KW-0812">Transmembrane</keyword>
<evidence type="ECO:0000313" key="13">
    <source>
        <dbReference type="EMBL" id="OAM91855.1"/>
    </source>
</evidence>
<feature type="domain" description="TonB-dependent receptor-like beta-barrel" evidence="10">
    <location>
        <begin position="522"/>
        <end position="951"/>
    </location>
</feature>
<evidence type="ECO:0000256" key="1">
    <source>
        <dbReference type="ARBA" id="ARBA00004571"/>
    </source>
</evidence>
<dbReference type="InterPro" id="IPR037066">
    <property type="entry name" value="Plug_dom_sf"/>
</dbReference>
<evidence type="ECO:0000313" key="12">
    <source>
        <dbReference type="EMBL" id="OAM87403.1"/>
    </source>
</evidence>
<dbReference type="InterPro" id="IPR036942">
    <property type="entry name" value="Beta-barrel_TonB_sf"/>
</dbReference>
<evidence type="ECO:0000259" key="10">
    <source>
        <dbReference type="Pfam" id="PF00593"/>
    </source>
</evidence>
<keyword evidence="7 8" id="KW-0998">Cell outer membrane</keyword>
<dbReference type="InterPro" id="IPR013784">
    <property type="entry name" value="Carb-bd-like_fold"/>
</dbReference>
<reference evidence="12 14" key="1">
    <citation type="submission" date="2016-01" db="EMBL/GenBank/DDBJ databases">
        <title>High potential of lignocellulose degradation of a new Verrucomicrobia species.</title>
        <authorList>
            <person name="Wang Y."/>
            <person name="Shi Y."/>
            <person name="Qiu Z."/>
            <person name="Liu S."/>
            <person name="Yang H."/>
        </authorList>
    </citation>
    <scope>NUCLEOTIDE SEQUENCE [LARGE SCALE GENOMIC DNA]</scope>
    <source>
        <strain evidence="12 14">TSB47</strain>
    </source>
</reference>
<dbReference type="GO" id="GO:0009279">
    <property type="term" value="C:cell outer membrane"/>
    <property type="evidence" value="ECO:0007669"/>
    <property type="project" value="UniProtKB-SubCell"/>
</dbReference>
<name>A0A178IBI7_9BACT</name>
<feature type="domain" description="TonB-dependent receptor plug" evidence="11">
    <location>
        <begin position="127"/>
        <end position="236"/>
    </location>
</feature>
<dbReference type="EMBL" id="LRRQ01000172">
    <property type="protein sequence ID" value="OAM87403.1"/>
    <property type="molecule type" value="Genomic_DNA"/>
</dbReference>
<comment type="caution">
    <text evidence="12">The sequence shown here is derived from an EMBL/GenBank/DDBJ whole genome shotgun (WGS) entry which is preliminary data.</text>
</comment>
<evidence type="ECO:0000256" key="5">
    <source>
        <dbReference type="ARBA" id="ARBA00023077"/>
    </source>
</evidence>
<keyword evidence="3 8" id="KW-1134">Transmembrane beta strand</keyword>
<dbReference type="PANTHER" id="PTHR40980">
    <property type="entry name" value="PLUG DOMAIN-CONTAINING PROTEIN"/>
    <property type="match status" value="1"/>
</dbReference>
<dbReference type="AlphaFoldDB" id="A0A178IBI7"/>
<comment type="subcellular location">
    <subcellularLocation>
        <location evidence="1 8">Cell outer membrane</location>
        <topology evidence="1 8">Multi-pass membrane protein</topology>
    </subcellularLocation>
</comment>
<dbReference type="SUPFAM" id="SSF49452">
    <property type="entry name" value="Starch-binding domain-like"/>
    <property type="match status" value="1"/>
</dbReference>
<sequence>MLAFGFIFSVGPQLDAQAASTGFVAGRVFSAKTGNALPGAPVYLDGATAPASTTDSSGSFTITGLAPGEHSLRVTYSDLDSLTKTVIVEAGVAATVEFSLSSSIYMLDAFVVAAEREGQAFAISQQRQSDVMKNVVSADAFGNILDTNAGEILKNIPGIFVNYDGEDVKDFSVRGISPNATTFTTDGNVLANSGLSAIDDYDRAVSLKTFSIAAVETIEVYKVPPPSSPANASGGVVNMITKNAFDQKGRRVSFGLNLNLNTKALDFGSSNAGGAEPSRKWGPGFNFYYSEAFLNNTLGVSFTLNAYENYRYSFELGEFGDTYPSLPSGELPSAGTEGFLNDWLMTERSSRNQYRTASLNLDYKLSRNTSIFLRTSYNDGKELNSHYHRLRIGRVGGSTYDAANSDFDTMDINGYWSMSLNGAPSQGRYNENWSVNPGVKHTFSWGKLDYDGYMSRAFTKGANGINSITLQSPLGHFVLSDARHEDGATITQIDATSTNDWLDLDNWTTLLVQSYDQLLTDRRNGGKFNVMAPVTLFGHPLALRAGGSYVDWNRKTHSLRSDYNLKINSSTPNYSEFYDPNFLDSSDASRSVIPNWISTQKVTEYFYNNPDMFTRNEADYYTYLARYTRDISESVAAGYFMGSWQIANFNIMAGARYERTEVETSGWSRGIDWSTTPPTLVTGVDVRDQIARGENSYDNWFPNAQLKYEPVANLILRAAYTTSIQRPDMTKLVPSDSLSFNADNQYYTFQRANIALKPQYSTNYDLSVEYYLPNSGVVTAGWFYKEIDDYILQTTGWADNIMPGLLDWFTDYPVWVQTMQNVGTAKMSGYEFSYRQNFKQFKFLPSPLQNLDFYGSFSYAKPEGDIEILNMKRKVLNARLTYRARSWYATVAYYWCDSWLRRNPTSVGSVEEGTFRMGDDGVYVAPSDRWDVSFNWQFSNTWTLSFDWRNILNEKEKYTRYDRAVRHYVGGTTIAVAIKANFH</sequence>
<dbReference type="InterPro" id="IPR012910">
    <property type="entry name" value="Plug_dom"/>
</dbReference>
<evidence type="ECO:0008006" key="15">
    <source>
        <dbReference type="Google" id="ProtNLM"/>
    </source>
</evidence>
<evidence type="ECO:0000256" key="2">
    <source>
        <dbReference type="ARBA" id="ARBA00022448"/>
    </source>
</evidence>
<evidence type="ECO:0000313" key="14">
    <source>
        <dbReference type="Proteomes" id="UP000078486"/>
    </source>
</evidence>
<proteinExistence type="inferred from homology"/>
<dbReference type="PANTHER" id="PTHR40980:SF4">
    <property type="entry name" value="TONB-DEPENDENT RECEPTOR-LIKE BETA-BARREL DOMAIN-CONTAINING PROTEIN"/>
    <property type="match status" value="1"/>
</dbReference>
<evidence type="ECO:0000256" key="4">
    <source>
        <dbReference type="ARBA" id="ARBA00022692"/>
    </source>
</evidence>
<dbReference type="InterPro" id="IPR039426">
    <property type="entry name" value="TonB-dep_rcpt-like"/>
</dbReference>
<keyword evidence="5 9" id="KW-0798">TonB box</keyword>
<dbReference type="EMBL" id="LRRQ01000006">
    <property type="protein sequence ID" value="OAM91855.1"/>
    <property type="molecule type" value="Genomic_DNA"/>
</dbReference>
<dbReference type="Gene3D" id="2.40.170.20">
    <property type="entry name" value="TonB-dependent receptor, beta-barrel domain"/>
    <property type="match status" value="1"/>
</dbReference>
<keyword evidence="14" id="KW-1185">Reference proteome</keyword>
<evidence type="ECO:0000256" key="6">
    <source>
        <dbReference type="ARBA" id="ARBA00023136"/>
    </source>
</evidence>
<accession>A0A178IBI7</accession>
<dbReference type="Pfam" id="PF13620">
    <property type="entry name" value="CarboxypepD_reg"/>
    <property type="match status" value="1"/>
</dbReference>
<dbReference type="NCBIfam" id="TIGR01782">
    <property type="entry name" value="TonB-Xanth-Caul"/>
    <property type="match status" value="1"/>
</dbReference>
<dbReference type="Pfam" id="PF07715">
    <property type="entry name" value="Plug"/>
    <property type="match status" value="1"/>
</dbReference>
<dbReference type="GO" id="GO:0030246">
    <property type="term" value="F:carbohydrate binding"/>
    <property type="evidence" value="ECO:0007669"/>
    <property type="project" value="InterPro"/>
</dbReference>
<dbReference type="PROSITE" id="PS52016">
    <property type="entry name" value="TONB_DEPENDENT_REC_3"/>
    <property type="match status" value="1"/>
</dbReference>
<gene>
    <name evidence="12" type="ORF">AW736_23295</name>
    <name evidence="13" type="ORF">AW736_26590</name>
</gene>
<evidence type="ECO:0000256" key="7">
    <source>
        <dbReference type="ARBA" id="ARBA00023237"/>
    </source>
</evidence>
<dbReference type="SUPFAM" id="SSF56935">
    <property type="entry name" value="Porins"/>
    <property type="match status" value="1"/>
</dbReference>
<dbReference type="Pfam" id="PF00593">
    <property type="entry name" value="TonB_dep_Rec_b-barrel"/>
    <property type="match status" value="1"/>
</dbReference>
<dbReference type="Gene3D" id="2.170.130.10">
    <property type="entry name" value="TonB-dependent receptor, plug domain"/>
    <property type="match status" value="1"/>
</dbReference>
<evidence type="ECO:0000259" key="11">
    <source>
        <dbReference type="Pfam" id="PF07715"/>
    </source>
</evidence>